<gene>
    <name evidence="2" type="ORF">GALMADRAFT_145602</name>
</gene>
<keyword evidence="1" id="KW-0472">Membrane</keyword>
<dbReference type="EMBL" id="KL142403">
    <property type="protein sequence ID" value="KDR69200.1"/>
    <property type="molecule type" value="Genomic_DNA"/>
</dbReference>
<dbReference type="Proteomes" id="UP000027222">
    <property type="component" value="Unassembled WGS sequence"/>
</dbReference>
<dbReference type="HOGENOM" id="CLU_2236788_0_0_1"/>
<proteinExistence type="predicted"/>
<sequence length="105" mass="11288">MSNVAAVRAYPRNSCRLHLWISLPPSLVGLAPAIGLVGFHLTLYHYQLPLRPQVDLELDPANTVAVVVLESIAAASATAVTVFQAIGVVAQAIYHTVWEKFSPAL</sequence>
<keyword evidence="1" id="KW-1133">Transmembrane helix</keyword>
<feature type="transmembrane region" description="Helical" evidence="1">
    <location>
        <begin position="64"/>
        <end position="90"/>
    </location>
</feature>
<evidence type="ECO:0000313" key="3">
    <source>
        <dbReference type="Proteomes" id="UP000027222"/>
    </source>
</evidence>
<protein>
    <submittedName>
        <fullName evidence="2">Uncharacterized protein</fullName>
    </submittedName>
</protein>
<keyword evidence="1" id="KW-0812">Transmembrane</keyword>
<reference evidence="3" key="1">
    <citation type="journal article" date="2014" name="Proc. Natl. Acad. Sci. U.S.A.">
        <title>Extensive sampling of basidiomycete genomes demonstrates inadequacy of the white-rot/brown-rot paradigm for wood decay fungi.</title>
        <authorList>
            <person name="Riley R."/>
            <person name="Salamov A.A."/>
            <person name="Brown D.W."/>
            <person name="Nagy L.G."/>
            <person name="Floudas D."/>
            <person name="Held B.W."/>
            <person name="Levasseur A."/>
            <person name="Lombard V."/>
            <person name="Morin E."/>
            <person name="Otillar R."/>
            <person name="Lindquist E.A."/>
            <person name="Sun H."/>
            <person name="LaButti K.M."/>
            <person name="Schmutz J."/>
            <person name="Jabbour D."/>
            <person name="Luo H."/>
            <person name="Baker S.E."/>
            <person name="Pisabarro A.G."/>
            <person name="Walton J.D."/>
            <person name="Blanchette R.A."/>
            <person name="Henrissat B."/>
            <person name="Martin F."/>
            <person name="Cullen D."/>
            <person name="Hibbett D.S."/>
            <person name="Grigoriev I.V."/>
        </authorList>
    </citation>
    <scope>NUCLEOTIDE SEQUENCE [LARGE SCALE GENOMIC DNA]</scope>
    <source>
        <strain evidence="3">CBS 339.88</strain>
    </source>
</reference>
<evidence type="ECO:0000313" key="2">
    <source>
        <dbReference type="EMBL" id="KDR69200.1"/>
    </source>
</evidence>
<name>A0A067SE21_GALM3</name>
<organism evidence="2 3">
    <name type="scientific">Galerina marginata (strain CBS 339.88)</name>
    <dbReference type="NCBI Taxonomy" id="685588"/>
    <lineage>
        <taxon>Eukaryota</taxon>
        <taxon>Fungi</taxon>
        <taxon>Dikarya</taxon>
        <taxon>Basidiomycota</taxon>
        <taxon>Agaricomycotina</taxon>
        <taxon>Agaricomycetes</taxon>
        <taxon>Agaricomycetidae</taxon>
        <taxon>Agaricales</taxon>
        <taxon>Agaricineae</taxon>
        <taxon>Strophariaceae</taxon>
        <taxon>Galerina</taxon>
    </lineage>
</organism>
<evidence type="ECO:0000256" key="1">
    <source>
        <dbReference type="SAM" id="Phobius"/>
    </source>
</evidence>
<accession>A0A067SE21</accession>
<dbReference type="AlphaFoldDB" id="A0A067SE21"/>
<keyword evidence="3" id="KW-1185">Reference proteome</keyword>
<feature type="transmembrane region" description="Helical" evidence="1">
    <location>
        <begin position="21"/>
        <end position="44"/>
    </location>
</feature>